<feature type="region of interest" description="Disordered" evidence="1">
    <location>
        <begin position="774"/>
        <end position="806"/>
    </location>
</feature>
<dbReference type="EMBL" id="LDAU01000196">
    <property type="protein sequence ID" value="KRX00039.1"/>
    <property type="molecule type" value="Genomic_DNA"/>
</dbReference>
<protein>
    <recommendedName>
        <fullName evidence="5">Transmembrane protein</fullName>
    </recommendedName>
</protein>
<feature type="transmembrane region" description="Helical" evidence="2">
    <location>
        <begin position="45"/>
        <end position="64"/>
    </location>
</feature>
<organism evidence="3 4">
    <name type="scientific">Pseudocohnilembus persalinus</name>
    <name type="common">Ciliate</name>
    <dbReference type="NCBI Taxonomy" id="266149"/>
    <lineage>
        <taxon>Eukaryota</taxon>
        <taxon>Sar</taxon>
        <taxon>Alveolata</taxon>
        <taxon>Ciliophora</taxon>
        <taxon>Intramacronucleata</taxon>
        <taxon>Oligohymenophorea</taxon>
        <taxon>Scuticociliatia</taxon>
        <taxon>Philasterida</taxon>
        <taxon>Pseudocohnilembidae</taxon>
        <taxon>Pseudocohnilembus</taxon>
    </lineage>
</organism>
<feature type="transmembrane region" description="Helical" evidence="2">
    <location>
        <begin position="109"/>
        <end position="127"/>
    </location>
</feature>
<evidence type="ECO:0000313" key="3">
    <source>
        <dbReference type="EMBL" id="KRX00039.1"/>
    </source>
</evidence>
<proteinExistence type="predicted"/>
<feature type="compositionally biased region" description="Polar residues" evidence="1">
    <location>
        <begin position="794"/>
        <end position="806"/>
    </location>
</feature>
<dbReference type="Proteomes" id="UP000054937">
    <property type="component" value="Unassembled WGS sequence"/>
</dbReference>
<dbReference type="AlphaFoldDB" id="A0A0V0QCU3"/>
<dbReference type="InParanoid" id="A0A0V0QCU3"/>
<sequence>MPVQNNLQEEKKATSAVNSVLVFIVAFIGGILVKKLQRHYDLIHLICATLIIAFLAIFTSNLIYNYQKQNYQNEPQSLIQEKTGLIYPGMLIGIAYCLFDNFTKLKYNILYIIINVTILTYVLSTALNSNSLLSSIVIITGQIYRNYQKQLNNRIDFMNFVNHKAEYQNFQNIIKQQQGIQFMQQKYIYKEKLIKKIFIQDSVISQFNKNSITKINNQNPNTSTITISSSAQIQNDQIDHFCHLFFSQAQLQTSKFVIPPKKQNNYQQKPQKRNSQFISHPLLKVQTNIKTKKLQSLKFENKIQHENIQKQDQQMDQESEQQNKQSFYYQSQLISYLQNSPQQQQSIHIEIPQNNKQNTKNQQQQHQQIELKNLLALALHKEQKLVLQKKQLLFDQKNKQFETLNQQQLENLIIQNLMPKNNQQIKINYRGEPYTIQLYILNDDIFSLEGQQYFIIFQNNSSEQSQKKQQKLQKNQQIIKKKYMKILQNSTSFLNNSNLQLKYTLKSLYYFSFNYKQRQNFFINKIDLTQLIHDNILSFQNEFPQKIEFQNTDNLEIIQNREMENQQKHQRKISLQNKNSTEIFKSDDLLSKKLDIQKKAKNMPSLPESLNKRKQSCNDSRQTFISNLNSINLSKNITLSPKRIIKSCQKINFLIQFEFYINADQVINSIKQKTEEFEQISYENQIDKYRFSTQNQKDSIINHNSPPKTQVEKHSPKIHLQVINTHDDDNNTLNNKMNLERVISSNTSQNFSPTLNFSIVQSSSHLKSEYIQENQTNQASQNKNHRPKIKNQKHQSQTPTPYKNQDNFFHNNTQKVNKNKEFFIDSTEENFNFDENINHESVHLENLVNNLPQISNINQNNLKIKHQQKKIQNQNQLNLKLDQQNQIKNINNSSVFFNSF</sequence>
<gene>
    <name evidence="3" type="ORF">PPERSA_07236</name>
</gene>
<evidence type="ECO:0000313" key="4">
    <source>
        <dbReference type="Proteomes" id="UP000054937"/>
    </source>
</evidence>
<reference evidence="3 4" key="1">
    <citation type="journal article" date="2015" name="Sci. Rep.">
        <title>Genome of the facultative scuticociliatosis pathogen Pseudocohnilembus persalinus provides insight into its virulence through horizontal gene transfer.</title>
        <authorList>
            <person name="Xiong J."/>
            <person name="Wang G."/>
            <person name="Cheng J."/>
            <person name="Tian M."/>
            <person name="Pan X."/>
            <person name="Warren A."/>
            <person name="Jiang C."/>
            <person name="Yuan D."/>
            <person name="Miao W."/>
        </authorList>
    </citation>
    <scope>NUCLEOTIDE SEQUENCE [LARGE SCALE GENOMIC DNA]</scope>
    <source>
        <strain evidence="3">36N120E</strain>
    </source>
</reference>
<feature type="compositionally biased region" description="Basic residues" evidence="1">
    <location>
        <begin position="783"/>
        <end position="793"/>
    </location>
</feature>
<comment type="caution">
    <text evidence="3">The sequence shown here is derived from an EMBL/GenBank/DDBJ whole genome shotgun (WGS) entry which is preliminary data.</text>
</comment>
<accession>A0A0V0QCU3</accession>
<name>A0A0V0QCU3_PSEPJ</name>
<keyword evidence="2" id="KW-0472">Membrane</keyword>
<feature type="transmembrane region" description="Helical" evidence="2">
    <location>
        <begin position="15"/>
        <end position="33"/>
    </location>
</feature>
<evidence type="ECO:0008006" key="5">
    <source>
        <dbReference type="Google" id="ProtNLM"/>
    </source>
</evidence>
<keyword evidence="4" id="KW-1185">Reference proteome</keyword>
<keyword evidence="2" id="KW-0812">Transmembrane</keyword>
<keyword evidence="2" id="KW-1133">Transmembrane helix</keyword>
<evidence type="ECO:0000256" key="2">
    <source>
        <dbReference type="SAM" id="Phobius"/>
    </source>
</evidence>
<evidence type="ECO:0000256" key="1">
    <source>
        <dbReference type="SAM" id="MobiDB-lite"/>
    </source>
</evidence>